<sequence length="125" mass="14367">MNIVYLWQKSIPMKILIPENQVTFEQLKADVESQFPQYTFKVKSKNFLVARKNGSTGANILLKKSKLLVNGTFPTMGGMMLFMLCIILLGVLIPLIVYLIVFQKNQKTLETELGYYLQQKYGLQK</sequence>
<dbReference type="AlphaFoldDB" id="A0A644XLP2"/>
<name>A0A644XLP2_9ZZZZ</name>
<dbReference type="EMBL" id="VSSQ01002717">
    <property type="protein sequence ID" value="MPM17019.1"/>
    <property type="molecule type" value="Genomic_DNA"/>
</dbReference>
<comment type="caution">
    <text evidence="2">The sequence shown here is derived from an EMBL/GenBank/DDBJ whole genome shotgun (WGS) entry which is preliminary data.</text>
</comment>
<proteinExistence type="predicted"/>
<accession>A0A644XLP2</accession>
<organism evidence="2">
    <name type="scientific">bioreactor metagenome</name>
    <dbReference type="NCBI Taxonomy" id="1076179"/>
    <lineage>
        <taxon>unclassified sequences</taxon>
        <taxon>metagenomes</taxon>
        <taxon>ecological metagenomes</taxon>
    </lineage>
</organism>
<keyword evidence="1" id="KW-1133">Transmembrane helix</keyword>
<evidence type="ECO:0000313" key="2">
    <source>
        <dbReference type="EMBL" id="MPM17019.1"/>
    </source>
</evidence>
<gene>
    <name evidence="2" type="ORF">SDC9_63401</name>
</gene>
<evidence type="ECO:0000256" key="1">
    <source>
        <dbReference type="SAM" id="Phobius"/>
    </source>
</evidence>
<keyword evidence="1" id="KW-0472">Membrane</keyword>
<reference evidence="2" key="1">
    <citation type="submission" date="2019-08" db="EMBL/GenBank/DDBJ databases">
        <authorList>
            <person name="Kucharzyk K."/>
            <person name="Murdoch R.W."/>
            <person name="Higgins S."/>
            <person name="Loffler F."/>
        </authorList>
    </citation>
    <scope>NUCLEOTIDE SEQUENCE</scope>
</reference>
<protein>
    <submittedName>
        <fullName evidence="2">Uncharacterized protein</fullName>
    </submittedName>
</protein>
<feature type="transmembrane region" description="Helical" evidence="1">
    <location>
        <begin position="79"/>
        <end position="101"/>
    </location>
</feature>
<keyword evidence="1" id="KW-0812">Transmembrane</keyword>